<dbReference type="RefSeq" id="WP_113744783.1">
    <property type="nucleotide sequence ID" value="NZ_UAPU01000007.1"/>
</dbReference>
<evidence type="ECO:0000256" key="1">
    <source>
        <dbReference type="ARBA" id="ARBA00022603"/>
    </source>
</evidence>
<dbReference type="GO" id="GO:0003723">
    <property type="term" value="F:RNA binding"/>
    <property type="evidence" value="ECO:0007669"/>
    <property type="project" value="UniProtKB-UniRule"/>
</dbReference>
<gene>
    <name evidence="8" type="primary">rsmB_2</name>
    <name evidence="8" type="ORF">NCTC13093_02169</name>
</gene>
<comment type="similarity">
    <text evidence="5">Belongs to the class I-like SAM-binding methyltransferase superfamily. RsmB/NOP family.</text>
</comment>
<dbReference type="PROSITE" id="PS51686">
    <property type="entry name" value="SAM_MT_RSMB_NOP"/>
    <property type="match status" value="1"/>
</dbReference>
<dbReference type="CDD" id="cd02440">
    <property type="entry name" value="AdoMet_MTases"/>
    <property type="match status" value="1"/>
</dbReference>
<dbReference type="GO" id="GO:0008173">
    <property type="term" value="F:RNA methyltransferase activity"/>
    <property type="evidence" value="ECO:0007669"/>
    <property type="project" value="InterPro"/>
</dbReference>
<keyword evidence="9" id="KW-1185">Reference proteome</keyword>
<dbReference type="InterPro" id="IPR029063">
    <property type="entry name" value="SAM-dependent_MTases_sf"/>
</dbReference>
<protein>
    <submittedName>
        <fullName evidence="8">Ribosomal RNA small subunit methyltransferase B</fullName>
        <ecNumber evidence="8">2.1.1.176</ecNumber>
    </submittedName>
</protein>
<keyword evidence="2 5" id="KW-0808">Transferase</keyword>
<dbReference type="PANTHER" id="PTHR22807">
    <property type="entry name" value="NOP2 YEAST -RELATED NOL1/NOP2/FMU SUN DOMAIN-CONTAINING"/>
    <property type="match status" value="1"/>
</dbReference>
<dbReference type="InterPro" id="IPR001678">
    <property type="entry name" value="MeTrfase_RsmB-F_NOP2_dom"/>
</dbReference>
<dbReference type="InterPro" id="IPR023267">
    <property type="entry name" value="RCMT"/>
</dbReference>
<evidence type="ECO:0000256" key="3">
    <source>
        <dbReference type="ARBA" id="ARBA00022691"/>
    </source>
</evidence>
<comment type="caution">
    <text evidence="5">Lacks conserved residue(s) required for the propagation of feature annotation.</text>
</comment>
<reference evidence="8 9" key="1">
    <citation type="submission" date="2018-06" db="EMBL/GenBank/DDBJ databases">
        <authorList>
            <consortium name="Pathogen Informatics"/>
            <person name="Doyle S."/>
        </authorList>
    </citation>
    <scope>NUCLEOTIDE SEQUENCE [LARGE SCALE GENOMIC DNA]</scope>
    <source>
        <strain evidence="8 9">NCTC13093</strain>
    </source>
</reference>
<dbReference type="SUPFAM" id="SSF53335">
    <property type="entry name" value="S-adenosyl-L-methionine-dependent methyltransferases"/>
    <property type="match status" value="1"/>
</dbReference>
<dbReference type="Pfam" id="PF01189">
    <property type="entry name" value="Methyltr_RsmB-F"/>
    <property type="match status" value="1"/>
</dbReference>
<dbReference type="OrthoDB" id="9810297at2"/>
<feature type="binding site" evidence="5">
    <location>
        <position position="393"/>
    </location>
    <ligand>
        <name>S-adenosyl-L-methionine</name>
        <dbReference type="ChEBI" id="CHEBI:59789"/>
    </ligand>
</feature>
<dbReference type="Gene3D" id="3.40.50.150">
    <property type="entry name" value="Vaccinia Virus protein VP39"/>
    <property type="match status" value="1"/>
</dbReference>
<dbReference type="PANTHER" id="PTHR22807:SF53">
    <property type="entry name" value="RIBOSOMAL RNA SMALL SUBUNIT METHYLTRANSFERASE B-RELATED"/>
    <property type="match status" value="1"/>
</dbReference>
<organism evidence="8 9">
    <name type="scientific">Anaerobiospirillum thomasii</name>
    <dbReference type="NCBI Taxonomy" id="179995"/>
    <lineage>
        <taxon>Bacteria</taxon>
        <taxon>Pseudomonadati</taxon>
        <taxon>Pseudomonadota</taxon>
        <taxon>Gammaproteobacteria</taxon>
        <taxon>Aeromonadales</taxon>
        <taxon>Succinivibrionaceae</taxon>
        <taxon>Anaerobiospirillum</taxon>
    </lineage>
</organism>
<evidence type="ECO:0000256" key="4">
    <source>
        <dbReference type="ARBA" id="ARBA00022884"/>
    </source>
</evidence>
<dbReference type="InterPro" id="IPR049560">
    <property type="entry name" value="MeTrfase_RsmB-F_NOP2_cat"/>
</dbReference>
<feature type="domain" description="SAM-dependent MTase RsmB/NOP-type" evidence="7">
    <location>
        <begin position="234"/>
        <end position="494"/>
    </location>
</feature>
<evidence type="ECO:0000313" key="9">
    <source>
        <dbReference type="Proteomes" id="UP000250086"/>
    </source>
</evidence>
<feature type="region of interest" description="Disordered" evidence="6">
    <location>
        <begin position="21"/>
        <end position="47"/>
    </location>
</feature>
<dbReference type="EMBL" id="UAPV01000001">
    <property type="protein sequence ID" value="SPT70748.1"/>
    <property type="molecule type" value="Genomic_DNA"/>
</dbReference>
<evidence type="ECO:0000259" key="7">
    <source>
        <dbReference type="PROSITE" id="PS51686"/>
    </source>
</evidence>
<keyword evidence="3 5" id="KW-0949">S-adenosyl-L-methionine</keyword>
<dbReference type="AlphaFoldDB" id="A0A2X0VML4"/>
<dbReference type="EC" id="2.1.1.176" evidence="8"/>
<evidence type="ECO:0000256" key="6">
    <source>
        <dbReference type="SAM" id="MobiDB-lite"/>
    </source>
</evidence>
<dbReference type="GO" id="GO:0001510">
    <property type="term" value="P:RNA methylation"/>
    <property type="evidence" value="ECO:0007669"/>
    <property type="project" value="InterPro"/>
</dbReference>
<evidence type="ECO:0000313" key="8">
    <source>
        <dbReference type="EMBL" id="SPT70748.1"/>
    </source>
</evidence>
<keyword evidence="1 5" id="KW-0489">Methyltransferase</keyword>
<feature type="binding site" evidence="5">
    <location>
        <position position="348"/>
    </location>
    <ligand>
        <name>S-adenosyl-L-methionine</name>
        <dbReference type="ChEBI" id="CHEBI:59789"/>
    </ligand>
</feature>
<sequence length="494" mass="56002">MNNNAPKPSFKKKIFNKFLKKDGSSKFAKEPFNHKSRPRRSDEGEFKERRAQIFSKDGVRDFSAKNARYGRDFKRHEGPDLNIDYLNLEDGQKRIGFSPFQIRLVQSILNAVFVEGKTLDKAYSIFFAKVKLESVEQGFIIKQINAMFSHLSYYAYVAGLKRPSDFSRHVNRLIVVYCMVKKFSVPNLDCEGFDRSGVIKRINEANEDTLLSQGCPIWLEELASKELKELWAAERACLALEPKRFIRANTLKTTRENLAKELSLEGVVTRPVKDSPIALEVTSNSALFRTKSFKNGLFEQQDAGSQLIAPFLELEPGLRVVDTCAGAGGKTLHIAALMQGKGSIIALDTQEWKLSELKKRARRAGAFNIEPRHISSSKIIKRLYEHADRVLIDAPCSGTGVLRRTVDSKWRDSRASLIELRQIQKDILERYSKIAKVGGIIVYATCSILPSENQKQIEAFCNEHKDSFEFIEDKVVLPSSGFDGFYMAKLKRIA</sequence>
<name>A0A2X0VML4_9GAMM</name>
<evidence type="ECO:0000256" key="2">
    <source>
        <dbReference type="ARBA" id="ARBA00022679"/>
    </source>
</evidence>
<dbReference type="PRINTS" id="PR02008">
    <property type="entry name" value="RCMTFAMILY"/>
</dbReference>
<dbReference type="Proteomes" id="UP000250086">
    <property type="component" value="Unassembled WGS sequence"/>
</dbReference>
<proteinExistence type="inferred from homology"/>
<evidence type="ECO:0000256" key="5">
    <source>
        <dbReference type="PROSITE-ProRule" id="PRU01023"/>
    </source>
</evidence>
<keyword evidence="4 5" id="KW-0694">RNA-binding</keyword>
<accession>A0A2X0VML4</accession>
<feature type="active site" description="Nucleophile" evidence="5">
    <location>
        <position position="446"/>
    </location>
</feature>